<evidence type="ECO:0000256" key="5">
    <source>
        <dbReference type="ARBA" id="ARBA00022692"/>
    </source>
</evidence>
<comment type="similarity">
    <text evidence="3 11">Belongs to the peptidase M50B family.</text>
</comment>
<dbReference type="SUPFAM" id="SSF50156">
    <property type="entry name" value="PDZ domain-like"/>
    <property type="match status" value="2"/>
</dbReference>
<evidence type="ECO:0000256" key="7">
    <source>
        <dbReference type="ARBA" id="ARBA00022833"/>
    </source>
</evidence>
<evidence type="ECO:0000256" key="9">
    <source>
        <dbReference type="ARBA" id="ARBA00023049"/>
    </source>
</evidence>
<feature type="transmembrane region" description="Helical" evidence="11">
    <location>
        <begin position="138"/>
        <end position="156"/>
    </location>
</feature>
<dbReference type="Pfam" id="PF02163">
    <property type="entry name" value="Peptidase_M50"/>
    <property type="match status" value="1"/>
</dbReference>
<evidence type="ECO:0000259" key="12">
    <source>
        <dbReference type="PROSITE" id="PS50106"/>
    </source>
</evidence>
<feature type="transmembrane region" description="Helical" evidence="11">
    <location>
        <begin position="6"/>
        <end position="30"/>
    </location>
</feature>
<evidence type="ECO:0000313" key="13">
    <source>
        <dbReference type="EMBL" id="OZC04651.1"/>
    </source>
</evidence>
<feature type="transmembrane region" description="Helical" evidence="11">
    <location>
        <begin position="462"/>
        <end position="483"/>
    </location>
</feature>
<evidence type="ECO:0000256" key="3">
    <source>
        <dbReference type="ARBA" id="ARBA00007931"/>
    </source>
</evidence>
<dbReference type="Pfam" id="PF17820">
    <property type="entry name" value="PDZ_6"/>
    <property type="match status" value="1"/>
</dbReference>
<dbReference type="InterPro" id="IPR008915">
    <property type="entry name" value="Peptidase_M50"/>
</dbReference>
<feature type="transmembrane region" description="Helical" evidence="11">
    <location>
        <begin position="418"/>
        <end position="450"/>
    </location>
</feature>
<comment type="cofactor">
    <cofactor evidence="1 11">
        <name>Zn(2+)</name>
        <dbReference type="ChEBI" id="CHEBI:29105"/>
    </cofactor>
</comment>
<proteinExistence type="inferred from homology"/>
<comment type="caution">
    <text evidence="13">The sequence shown here is derived from an EMBL/GenBank/DDBJ whole genome shotgun (WGS) entry which is preliminary data.</text>
</comment>
<evidence type="ECO:0000313" key="14">
    <source>
        <dbReference type="Proteomes" id="UP000216446"/>
    </source>
</evidence>
<dbReference type="GO" id="GO:0046872">
    <property type="term" value="F:metal ion binding"/>
    <property type="evidence" value="ECO:0007669"/>
    <property type="project" value="UniProtKB-KW"/>
</dbReference>
<keyword evidence="10 11" id="KW-0472">Membrane</keyword>
<comment type="subcellular location">
    <subcellularLocation>
        <location evidence="2">Membrane</location>
        <topology evidence="2">Multi-pass membrane protein</topology>
    </subcellularLocation>
</comment>
<dbReference type="InterPro" id="IPR041489">
    <property type="entry name" value="PDZ_6"/>
</dbReference>
<keyword evidence="14" id="KW-1185">Reference proteome</keyword>
<dbReference type="InParanoid" id="A0A259U3X3"/>
<dbReference type="CDD" id="cd23081">
    <property type="entry name" value="cpPDZ_EcRseP-like"/>
    <property type="match status" value="1"/>
</dbReference>
<dbReference type="Proteomes" id="UP000216446">
    <property type="component" value="Unassembled WGS sequence"/>
</dbReference>
<evidence type="ECO:0000256" key="6">
    <source>
        <dbReference type="ARBA" id="ARBA00022801"/>
    </source>
</evidence>
<dbReference type="GO" id="GO:0004222">
    <property type="term" value="F:metalloendopeptidase activity"/>
    <property type="evidence" value="ECO:0007669"/>
    <property type="project" value="InterPro"/>
</dbReference>
<dbReference type="InterPro" id="IPR001478">
    <property type="entry name" value="PDZ"/>
</dbReference>
<dbReference type="NCBIfam" id="TIGR00054">
    <property type="entry name" value="RIP metalloprotease RseP"/>
    <property type="match status" value="1"/>
</dbReference>
<dbReference type="PANTHER" id="PTHR42837">
    <property type="entry name" value="REGULATOR OF SIGMA-E PROTEASE RSEP"/>
    <property type="match status" value="1"/>
</dbReference>
<keyword evidence="7 11" id="KW-0862">Zinc</keyword>
<dbReference type="AlphaFoldDB" id="A0A259U3X3"/>
<feature type="domain" description="PDZ" evidence="12">
    <location>
        <begin position="243"/>
        <end position="315"/>
    </location>
</feature>
<gene>
    <name evidence="13" type="ORF">BSZ36_08135</name>
</gene>
<evidence type="ECO:0000256" key="11">
    <source>
        <dbReference type="RuleBase" id="RU362031"/>
    </source>
</evidence>
<keyword evidence="5 11" id="KW-0812">Transmembrane</keyword>
<evidence type="ECO:0000256" key="4">
    <source>
        <dbReference type="ARBA" id="ARBA00022670"/>
    </source>
</evidence>
<dbReference type="PROSITE" id="PS50106">
    <property type="entry name" value="PDZ"/>
    <property type="match status" value="1"/>
</dbReference>
<sequence length="491" mass="53258">MVLTALSYFFWVAVALGILVFVHELGHFLFARLFGMRVDAFSLGFPPNIIAKQVGQTEYRLGVIPLGGYVKIAGMIDESMEMPYEMRPVLDADGQPKLDKKGRPLYEEVLDADGKPILVEASEPESDEYRAKPVWQRILVITGGVIFNVIFAWMVYTGLNLAYGERTTPPENLPFEIVPGSFASEMGLETGDRAYAINGTPLQRIEDLTPMVLADENLRLSVIRGQDTVVVNGLERGLTRFSIAQREAEAAGNPPDLRNIIGIDVMLPALVTSISPGSAAEEAGLQPGDRIVAADSERVTSWQDFTEAVNSSGGEPLALRVERETGTVEVDVTPRESGDGYLVGVGSDPTMYGARVADLGFGESMSLGVDQTASMIGTYFGFVGKIVTGRESFRQNVGGPIMIAKQAKEAADMGGTQFWGLVATLSIALAVFNILPIPVLDGGHLVFLVYEGIVRREPSLRFRIAVQKVGMVAILALMVFVIFNDTLRIFG</sequence>
<protein>
    <recommendedName>
        <fullName evidence="11">Zinc metalloprotease</fullName>
        <ecNumber evidence="11">3.4.24.-</ecNumber>
    </recommendedName>
</protein>
<keyword evidence="9 11" id="KW-0482">Metalloprotease</keyword>
<dbReference type="Gene3D" id="2.30.42.10">
    <property type="match status" value="2"/>
</dbReference>
<accession>A0A259U3X3</accession>
<dbReference type="EC" id="3.4.24.-" evidence="11"/>
<keyword evidence="8 11" id="KW-1133">Transmembrane helix</keyword>
<evidence type="ECO:0000256" key="10">
    <source>
        <dbReference type="ARBA" id="ARBA00023136"/>
    </source>
</evidence>
<dbReference type="GO" id="GO:0016020">
    <property type="term" value="C:membrane"/>
    <property type="evidence" value="ECO:0007669"/>
    <property type="project" value="UniProtKB-SubCell"/>
</dbReference>
<evidence type="ECO:0000256" key="1">
    <source>
        <dbReference type="ARBA" id="ARBA00001947"/>
    </source>
</evidence>
<dbReference type="CDD" id="cd06163">
    <property type="entry name" value="S2P-M50_PDZ_RseP-like"/>
    <property type="match status" value="1"/>
</dbReference>
<dbReference type="InterPro" id="IPR036034">
    <property type="entry name" value="PDZ_sf"/>
</dbReference>
<evidence type="ECO:0000256" key="8">
    <source>
        <dbReference type="ARBA" id="ARBA00022989"/>
    </source>
</evidence>
<dbReference type="PANTHER" id="PTHR42837:SF2">
    <property type="entry name" value="MEMBRANE METALLOPROTEASE ARASP2, CHLOROPLASTIC-RELATED"/>
    <property type="match status" value="1"/>
</dbReference>
<keyword evidence="4 13" id="KW-0645">Protease</keyword>
<dbReference type="FunCoup" id="A0A259U3X3">
    <property type="interactions" value="398"/>
</dbReference>
<dbReference type="InterPro" id="IPR004387">
    <property type="entry name" value="Pept_M50_Zn"/>
</dbReference>
<name>A0A259U3X3_9BACT</name>
<dbReference type="SMART" id="SM00228">
    <property type="entry name" value="PDZ"/>
    <property type="match status" value="2"/>
</dbReference>
<keyword evidence="6 11" id="KW-0378">Hydrolase</keyword>
<evidence type="ECO:0000256" key="2">
    <source>
        <dbReference type="ARBA" id="ARBA00004141"/>
    </source>
</evidence>
<dbReference type="EMBL" id="MQWB01000001">
    <property type="protein sequence ID" value="OZC04651.1"/>
    <property type="molecule type" value="Genomic_DNA"/>
</dbReference>
<keyword evidence="11" id="KW-0479">Metal-binding</keyword>
<reference evidence="13 14" key="1">
    <citation type="submission" date="2016-11" db="EMBL/GenBank/DDBJ databases">
        <title>Study of marine rhodopsin-containing bacteria.</title>
        <authorList>
            <person name="Yoshizawa S."/>
            <person name="Kumagai Y."/>
            <person name="Kogure K."/>
        </authorList>
    </citation>
    <scope>NUCLEOTIDE SEQUENCE [LARGE SCALE GENOMIC DNA]</scope>
    <source>
        <strain evidence="13 14">SG-29</strain>
    </source>
</reference>
<dbReference type="GO" id="GO:0006508">
    <property type="term" value="P:proteolysis"/>
    <property type="evidence" value="ECO:0007669"/>
    <property type="project" value="UniProtKB-KW"/>
</dbReference>
<organism evidence="13 14">
    <name type="scientific">Rubricoccus marinus</name>
    <dbReference type="NCBI Taxonomy" id="716817"/>
    <lineage>
        <taxon>Bacteria</taxon>
        <taxon>Pseudomonadati</taxon>
        <taxon>Rhodothermota</taxon>
        <taxon>Rhodothermia</taxon>
        <taxon>Rhodothermales</taxon>
        <taxon>Rubricoccaceae</taxon>
        <taxon>Rubricoccus</taxon>
    </lineage>
</organism>